<dbReference type="RefSeq" id="WP_264796394.1">
    <property type="nucleotide sequence ID" value="NZ_BRVS01000014.1"/>
</dbReference>
<accession>A0ABQ5MWD4</accession>
<comment type="caution">
    <text evidence="1">The sequence shown here is derived from an EMBL/GenBank/DDBJ whole genome shotgun (WGS) entry which is preliminary data.</text>
</comment>
<evidence type="ECO:0008006" key="3">
    <source>
        <dbReference type="Google" id="ProtNLM"/>
    </source>
</evidence>
<keyword evidence="2" id="KW-1185">Reference proteome</keyword>
<proteinExistence type="predicted"/>
<gene>
    <name evidence="1" type="ORF">AHIS1636_27340</name>
</gene>
<organism evidence="1 2">
    <name type="scientific">Arthrobacter mangrovi</name>
    <dbReference type="NCBI Taxonomy" id="2966350"/>
    <lineage>
        <taxon>Bacteria</taxon>
        <taxon>Bacillati</taxon>
        <taxon>Actinomycetota</taxon>
        <taxon>Actinomycetes</taxon>
        <taxon>Micrococcales</taxon>
        <taxon>Micrococcaceae</taxon>
        <taxon>Arthrobacter</taxon>
    </lineage>
</organism>
<dbReference type="InterPro" id="IPR025101">
    <property type="entry name" value="DUF4012"/>
</dbReference>
<protein>
    <recommendedName>
        <fullName evidence="3">DUF4012 domain-containing protein</fullName>
    </recommendedName>
</protein>
<dbReference type="Proteomes" id="UP001209654">
    <property type="component" value="Unassembled WGS sequence"/>
</dbReference>
<sequence length="557" mass="58560">MRLGTSAYELINRGDLKGAEDQVSQLKEHTAAARSASTDPLWRIAGIVPWAGPNFMAVTDAAVATDISVNAVAPLLDSTGTFSPTLFTPKEGAVDLAALQEAFPKLSRASATVSSANNSISAINTDELLPQLAAPLGKASDVMKSLTDVLTEASNAAQILPPMLGSEGPRNYLVLVQNNAESRASGGIPGALVVLTADNGMLQLTDHGSASDIGRIHPALKVDEEQESIYTTRLGAYMQNVNLTPDFPTAASSARKIWEKANPGSSVDGVLSVDPVALAYLLEATGPIKLDQLESFPADLGSLPTTLTNENVVTTLLSDVYNEIEEPAVQDAYFGALAGEVFSGMTEGRVDASALVRALQKGTAEGRLLVWSTEQDQQSVIANSPLGGVIKGTPDSPEIGVYFNDGTGAKMDYYVRRQVELEKRCQPDGYYRYAVQVTMTNGAPPDAGKTLPDYVTGAGAFGVKPGTVQTNVYAYGPTEWYLDSAARDGKAAPFGSYKHDGRPVGAATVSLAPGESTTVEFEFSTPYETDEPALAVTPGVQPTSDVVQASTVNKDCS</sequence>
<evidence type="ECO:0000313" key="1">
    <source>
        <dbReference type="EMBL" id="GLB68292.1"/>
    </source>
</evidence>
<evidence type="ECO:0000313" key="2">
    <source>
        <dbReference type="Proteomes" id="UP001209654"/>
    </source>
</evidence>
<dbReference type="Pfam" id="PF13196">
    <property type="entry name" value="DUF4012"/>
    <property type="match status" value="1"/>
</dbReference>
<name>A0ABQ5MWD4_9MICC</name>
<dbReference type="EMBL" id="BRVS01000014">
    <property type="protein sequence ID" value="GLB68292.1"/>
    <property type="molecule type" value="Genomic_DNA"/>
</dbReference>
<reference evidence="1 2" key="1">
    <citation type="journal article" date="2023" name="Int. J. Syst. Evol. Microbiol.">
        <title>Arthrobacter mangrovi sp. nov., an actinobacterium isolated from the rhizosphere of a mangrove.</title>
        <authorList>
            <person name="Hamada M."/>
            <person name="Saitou S."/>
            <person name="Enomoto N."/>
            <person name="Nanri K."/>
            <person name="Hidaka K."/>
            <person name="Miura T."/>
            <person name="Tamura T."/>
        </authorList>
    </citation>
    <scope>NUCLEOTIDE SEQUENCE [LARGE SCALE GENOMIC DNA]</scope>
    <source>
        <strain evidence="1 2">NBRC 112813</strain>
    </source>
</reference>